<dbReference type="Proteomes" id="UP000236723">
    <property type="component" value="Unassembled WGS sequence"/>
</dbReference>
<dbReference type="AlphaFoldDB" id="A0A1H5THM0"/>
<protein>
    <recommendedName>
        <fullName evidence="4">ABC-2 family transporter protein</fullName>
    </recommendedName>
</protein>
<keyword evidence="1" id="KW-0472">Membrane</keyword>
<feature type="transmembrane region" description="Helical" evidence="1">
    <location>
        <begin position="186"/>
        <end position="209"/>
    </location>
</feature>
<dbReference type="EMBL" id="FNVO01000001">
    <property type="protein sequence ID" value="SEF61507.1"/>
    <property type="molecule type" value="Genomic_DNA"/>
</dbReference>
<proteinExistence type="predicted"/>
<reference evidence="3" key="1">
    <citation type="submission" date="2016-10" db="EMBL/GenBank/DDBJ databases">
        <authorList>
            <person name="Varghese N."/>
            <person name="Submissions S."/>
        </authorList>
    </citation>
    <scope>NUCLEOTIDE SEQUENCE [LARGE SCALE GENOMIC DNA]</scope>
    <source>
        <strain evidence="3">DSM 43163</strain>
    </source>
</reference>
<feature type="transmembrane region" description="Helical" evidence="1">
    <location>
        <begin position="229"/>
        <end position="250"/>
    </location>
</feature>
<gene>
    <name evidence="2" type="ORF">SAMN04489712_101597</name>
</gene>
<feature type="transmembrane region" description="Helical" evidence="1">
    <location>
        <begin position="66"/>
        <end position="86"/>
    </location>
</feature>
<evidence type="ECO:0000256" key="1">
    <source>
        <dbReference type="SAM" id="Phobius"/>
    </source>
</evidence>
<evidence type="ECO:0000313" key="2">
    <source>
        <dbReference type="EMBL" id="SEF61507.1"/>
    </source>
</evidence>
<name>A0A1H5THM0_9ACTN</name>
<organism evidence="2 3">
    <name type="scientific">Thermomonospora echinospora</name>
    <dbReference type="NCBI Taxonomy" id="1992"/>
    <lineage>
        <taxon>Bacteria</taxon>
        <taxon>Bacillati</taxon>
        <taxon>Actinomycetota</taxon>
        <taxon>Actinomycetes</taxon>
        <taxon>Streptosporangiales</taxon>
        <taxon>Thermomonosporaceae</taxon>
        <taxon>Thermomonospora</taxon>
    </lineage>
</organism>
<feature type="transmembrane region" description="Helical" evidence="1">
    <location>
        <begin position="35"/>
        <end position="54"/>
    </location>
</feature>
<evidence type="ECO:0008006" key="4">
    <source>
        <dbReference type="Google" id="ProtNLM"/>
    </source>
</evidence>
<evidence type="ECO:0000313" key="3">
    <source>
        <dbReference type="Proteomes" id="UP000236723"/>
    </source>
</evidence>
<feature type="transmembrane region" description="Helical" evidence="1">
    <location>
        <begin position="107"/>
        <end position="133"/>
    </location>
</feature>
<sequence>MTAMIVAVDRPAGPSLFTLALVELRKMVDTRAGRWLLAFVALLGVALVGVVLFAAPRHIRTMPELYSASLAGVGILLPVVGVLSVTSEWSQRTALATFTLVPGRGRVLAAKVVAASLLAAVCVAACAVAAWAGRALGAVLDRTDAGWGVPPQMLATTLLAAVLGVLAGVAFGMVFLNSPLAIVMSFLLPIAWSVLGETVSALEGAAQWLDTGRTTAPLVEAGGRLTPRAWAQLATSQAVWLLLPLLIGFFRVTRREVK</sequence>
<dbReference type="RefSeq" id="WP_235017594.1">
    <property type="nucleotide sequence ID" value="NZ_FNVO01000001.1"/>
</dbReference>
<keyword evidence="1" id="KW-1133">Transmembrane helix</keyword>
<keyword evidence="3" id="KW-1185">Reference proteome</keyword>
<feature type="transmembrane region" description="Helical" evidence="1">
    <location>
        <begin position="153"/>
        <end position="174"/>
    </location>
</feature>
<keyword evidence="1" id="KW-0812">Transmembrane</keyword>
<accession>A0A1H5THM0</accession>